<evidence type="ECO:0000313" key="2">
    <source>
        <dbReference type="Proteomes" id="UP001230978"/>
    </source>
</evidence>
<dbReference type="SUPFAM" id="SSF54001">
    <property type="entry name" value="Cysteine proteinases"/>
    <property type="match status" value="1"/>
</dbReference>
<accession>A0ABY8Q1V2</accession>
<proteinExistence type="predicted"/>
<name>A0ABY8Q1V2_9RHOB</name>
<protein>
    <submittedName>
        <fullName evidence="1">Uncharacterized protein</fullName>
    </submittedName>
</protein>
<gene>
    <name evidence="1" type="ORF">QF092_09885</name>
</gene>
<dbReference type="InterPro" id="IPR038765">
    <property type="entry name" value="Papain-like_cys_pep_sf"/>
</dbReference>
<dbReference type="Gene3D" id="3.90.1720.10">
    <property type="entry name" value="endopeptidase domain like (from Nostoc punctiforme)"/>
    <property type="match status" value="1"/>
</dbReference>
<dbReference type="RefSeq" id="WP_281463736.1">
    <property type="nucleotide sequence ID" value="NZ_CP124535.1"/>
</dbReference>
<organism evidence="1 2">
    <name type="scientific">Fuscovulum ytuae</name>
    <dbReference type="NCBI Taxonomy" id="3042299"/>
    <lineage>
        <taxon>Bacteria</taxon>
        <taxon>Pseudomonadati</taxon>
        <taxon>Pseudomonadota</taxon>
        <taxon>Alphaproteobacteria</taxon>
        <taxon>Rhodobacterales</taxon>
        <taxon>Paracoccaceae</taxon>
        <taxon>Fuscovulum</taxon>
    </lineage>
</organism>
<sequence length="151" mass="16705">MDGPKPITAFQRKRGYPERGASATHAAIADENGLILHAVAGGTCLQGSLDYFLGREVAVGRWSMPEKDRRVGELLHQARLMVGRRYEMGRMFLSLVTSARARDPFVCSTFVDAVFLMAFDDETPLHREGLPLLAPFVCPAHLFIQPGLHDP</sequence>
<evidence type="ECO:0000313" key="1">
    <source>
        <dbReference type="EMBL" id="WGV14614.1"/>
    </source>
</evidence>
<dbReference type="Proteomes" id="UP001230978">
    <property type="component" value="Chromosome"/>
</dbReference>
<keyword evidence="2" id="KW-1185">Reference proteome</keyword>
<dbReference type="EMBL" id="CP124535">
    <property type="protein sequence ID" value="WGV14614.1"/>
    <property type="molecule type" value="Genomic_DNA"/>
</dbReference>
<reference evidence="1 2" key="1">
    <citation type="submission" date="2023-04" db="EMBL/GenBank/DDBJ databases">
        <title>YMD61, complete Genome.</title>
        <authorList>
            <person name="Zhang J."/>
        </authorList>
    </citation>
    <scope>NUCLEOTIDE SEQUENCE [LARGE SCALE GENOMIC DNA]</scope>
    <source>
        <strain evidence="1 2">YMD61</strain>
    </source>
</reference>